<protein>
    <submittedName>
        <fullName evidence="1">Uncharacterized protein</fullName>
    </submittedName>
</protein>
<evidence type="ECO:0000313" key="2">
    <source>
        <dbReference type="Proteomes" id="UP001186974"/>
    </source>
</evidence>
<sequence length="388" mass="43790">MPSRTLTQENDNGHDSGASSAAEEFAHQAEKLAHPTPNQETDSTGSTHAIEAKFITAQDPVVETANGGRLPAVPVNETIRLNELRDKVDHRKDKSYGSLRSATREAKDGSIHGIGHPSRRSTQSDAPGAALRDAIPPSRTNPLFPPLPLCGPPTLVLWLQCWFFRCTSSVLSLCFLLVIVLGAFFTSIVPWWKNIIKRLTFQNPEKERPFYEEEKRRQEARQQADKDWKRRKQQEKRSKDTEEERITREHTPEREGLQEQFIPTEGGHDPLINSIPYYARRVGLDAEIFHIQTEDGFIIELYHLYNPLTSHPSPPDRRAHGGPNLTSPRYPRAASYCNPPSQRTKRKYPVLLIHGLLQSAGAYCCNDDASLAFYLAKSGLDVWLGNNR</sequence>
<comment type="caution">
    <text evidence="1">The sequence shown here is derived from an EMBL/GenBank/DDBJ whole genome shotgun (WGS) entry which is preliminary data.</text>
</comment>
<proteinExistence type="predicted"/>
<keyword evidence="2" id="KW-1185">Reference proteome</keyword>
<dbReference type="Proteomes" id="UP001186974">
    <property type="component" value="Unassembled WGS sequence"/>
</dbReference>
<reference evidence="1" key="1">
    <citation type="submission" date="2024-09" db="EMBL/GenBank/DDBJ databases">
        <title>Black Yeasts Isolated from many extreme environments.</title>
        <authorList>
            <person name="Coleine C."/>
            <person name="Stajich J.E."/>
            <person name="Selbmann L."/>
        </authorList>
    </citation>
    <scope>NUCLEOTIDE SEQUENCE</scope>
    <source>
        <strain evidence="1">CCFEE 5737</strain>
    </source>
</reference>
<dbReference type="EMBL" id="JAWDJW010009590">
    <property type="protein sequence ID" value="KAK3058427.1"/>
    <property type="molecule type" value="Genomic_DNA"/>
</dbReference>
<accession>A0ACC3CYQ8</accession>
<feature type="non-terminal residue" evidence="1">
    <location>
        <position position="388"/>
    </location>
</feature>
<gene>
    <name evidence="1" type="ORF">LTS18_011313</name>
</gene>
<evidence type="ECO:0000313" key="1">
    <source>
        <dbReference type="EMBL" id="KAK3058427.1"/>
    </source>
</evidence>
<organism evidence="1 2">
    <name type="scientific">Coniosporium uncinatum</name>
    <dbReference type="NCBI Taxonomy" id="93489"/>
    <lineage>
        <taxon>Eukaryota</taxon>
        <taxon>Fungi</taxon>
        <taxon>Dikarya</taxon>
        <taxon>Ascomycota</taxon>
        <taxon>Pezizomycotina</taxon>
        <taxon>Dothideomycetes</taxon>
        <taxon>Dothideomycetes incertae sedis</taxon>
        <taxon>Coniosporium</taxon>
    </lineage>
</organism>
<name>A0ACC3CYQ8_9PEZI</name>